<keyword evidence="3" id="KW-1185">Reference proteome</keyword>
<dbReference type="AlphaFoldDB" id="A0A9W6HWA5"/>
<sequence>MTRGVGTEQHRHDTEAGKRLHDPGNRATGRRQVEQRPQHALAATPPGPDSDLHPDLGLQAGPDSDLGPHLDPVPVPIVVPGLRFGSGSDVDPGLHLDPGSGPDPCLGSDLGLDPAPAPGLGLRGGIDPDLDLRLGSVPVLASEAEIEAEIEIDAESVVAPGGCPGRRSGLRGRLRCDPDLCRCSAF</sequence>
<proteinExistence type="predicted"/>
<dbReference type="RefSeq" id="WP_271215448.1">
    <property type="nucleotide sequence ID" value="NZ_BAAAVD010000006.1"/>
</dbReference>
<accession>A0A9W6HWA5</accession>
<evidence type="ECO:0000313" key="2">
    <source>
        <dbReference type="EMBL" id="GLK06854.1"/>
    </source>
</evidence>
<comment type="caution">
    <text evidence="2">The sequence shown here is derived from an EMBL/GenBank/DDBJ whole genome shotgun (WGS) entry which is preliminary data.</text>
</comment>
<name>A0A9W6HWA5_9ACTN</name>
<protein>
    <submittedName>
        <fullName evidence="2">Uncharacterized protein</fullName>
    </submittedName>
</protein>
<reference evidence="2" key="2">
    <citation type="submission" date="2023-01" db="EMBL/GenBank/DDBJ databases">
        <authorList>
            <person name="Sun Q."/>
            <person name="Evtushenko L."/>
        </authorList>
    </citation>
    <scope>NUCLEOTIDE SEQUENCE</scope>
    <source>
        <strain evidence="2">VKM Ac-2007</strain>
    </source>
</reference>
<organism evidence="2 3">
    <name type="scientific">Streptosporangium carneum</name>
    <dbReference type="NCBI Taxonomy" id="47481"/>
    <lineage>
        <taxon>Bacteria</taxon>
        <taxon>Bacillati</taxon>
        <taxon>Actinomycetota</taxon>
        <taxon>Actinomycetes</taxon>
        <taxon>Streptosporangiales</taxon>
        <taxon>Streptosporangiaceae</taxon>
        <taxon>Streptosporangium</taxon>
    </lineage>
</organism>
<evidence type="ECO:0000313" key="3">
    <source>
        <dbReference type="Proteomes" id="UP001143474"/>
    </source>
</evidence>
<feature type="region of interest" description="Disordered" evidence="1">
    <location>
        <begin position="1"/>
        <end position="73"/>
    </location>
</feature>
<dbReference type="Proteomes" id="UP001143474">
    <property type="component" value="Unassembled WGS sequence"/>
</dbReference>
<evidence type="ECO:0000256" key="1">
    <source>
        <dbReference type="SAM" id="MobiDB-lite"/>
    </source>
</evidence>
<dbReference type="EMBL" id="BSEV01000001">
    <property type="protein sequence ID" value="GLK06854.1"/>
    <property type="molecule type" value="Genomic_DNA"/>
</dbReference>
<feature type="compositionally biased region" description="Basic and acidic residues" evidence="1">
    <location>
        <begin position="8"/>
        <end position="24"/>
    </location>
</feature>
<gene>
    <name evidence="2" type="ORF">GCM10017600_02590</name>
</gene>
<reference evidence="2" key="1">
    <citation type="journal article" date="2014" name="Int. J. Syst. Evol. Microbiol.">
        <title>Complete genome sequence of Corynebacterium casei LMG S-19264T (=DSM 44701T), isolated from a smear-ripened cheese.</title>
        <authorList>
            <consortium name="US DOE Joint Genome Institute (JGI-PGF)"/>
            <person name="Walter F."/>
            <person name="Albersmeier A."/>
            <person name="Kalinowski J."/>
            <person name="Ruckert C."/>
        </authorList>
    </citation>
    <scope>NUCLEOTIDE SEQUENCE</scope>
    <source>
        <strain evidence="2">VKM Ac-2007</strain>
    </source>
</reference>